<dbReference type="PANTHER" id="PTHR46401:SF2">
    <property type="entry name" value="GLYCOSYLTRANSFERASE WBBK-RELATED"/>
    <property type="match status" value="1"/>
</dbReference>
<dbReference type="CDD" id="cd03801">
    <property type="entry name" value="GT4_PimA-like"/>
    <property type="match status" value="1"/>
</dbReference>
<dbReference type="InterPro" id="IPR028098">
    <property type="entry name" value="Glyco_trans_4-like_N"/>
</dbReference>
<evidence type="ECO:0000313" key="3">
    <source>
        <dbReference type="EMBL" id="ACD83823.1"/>
    </source>
</evidence>
<name>B3DXB4_METI4</name>
<proteinExistence type="predicted"/>
<dbReference type="STRING" id="481448.Minf_1769"/>
<dbReference type="PANTHER" id="PTHR46401">
    <property type="entry name" value="GLYCOSYLTRANSFERASE WBBK-RELATED"/>
    <property type="match status" value="1"/>
</dbReference>
<dbReference type="eggNOG" id="COG0438">
    <property type="taxonomic scope" value="Bacteria"/>
</dbReference>
<dbReference type="HOGENOM" id="CLU_701724_0_0_0"/>
<dbReference type="Gene3D" id="3.40.50.2000">
    <property type="entry name" value="Glycogen Phosphorylase B"/>
    <property type="match status" value="2"/>
</dbReference>
<organism evidence="3 4">
    <name type="scientific">Methylacidiphilum infernorum (isolate V4)</name>
    <name type="common">Methylokorus infernorum (strain V4)</name>
    <dbReference type="NCBI Taxonomy" id="481448"/>
    <lineage>
        <taxon>Bacteria</taxon>
        <taxon>Pseudomonadati</taxon>
        <taxon>Verrucomicrobiota</taxon>
        <taxon>Methylacidiphilae</taxon>
        <taxon>Methylacidiphilales</taxon>
        <taxon>Methylacidiphilaceae</taxon>
        <taxon>Methylacidiphilum (ex Ratnadevi et al. 2023)</taxon>
    </lineage>
</organism>
<dbReference type="OrthoDB" id="9795068at2"/>
<dbReference type="Pfam" id="PF13692">
    <property type="entry name" value="Glyco_trans_1_4"/>
    <property type="match status" value="1"/>
</dbReference>
<dbReference type="AlphaFoldDB" id="B3DXB4"/>
<dbReference type="RefSeq" id="WP_012464105.1">
    <property type="nucleotide sequence ID" value="NC_010794.1"/>
</dbReference>
<dbReference type="KEGG" id="min:Minf_1769"/>
<dbReference type="Pfam" id="PF13439">
    <property type="entry name" value="Glyco_transf_4"/>
    <property type="match status" value="1"/>
</dbReference>
<dbReference type="CAZy" id="GT4">
    <property type="family name" value="Glycosyltransferase Family 4"/>
</dbReference>
<dbReference type="Proteomes" id="UP000009149">
    <property type="component" value="Chromosome"/>
</dbReference>
<dbReference type="EMBL" id="CP000975">
    <property type="protein sequence ID" value="ACD83823.1"/>
    <property type="molecule type" value="Genomic_DNA"/>
</dbReference>
<dbReference type="GO" id="GO:0009103">
    <property type="term" value="P:lipopolysaccharide biosynthetic process"/>
    <property type="evidence" value="ECO:0007669"/>
    <property type="project" value="TreeGrafter"/>
</dbReference>
<evidence type="ECO:0000256" key="1">
    <source>
        <dbReference type="ARBA" id="ARBA00022679"/>
    </source>
</evidence>
<dbReference type="GO" id="GO:0016757">
    <property type="term" value="F:glycosyltransferase activity"/>
    <property type="evidence" value="ECO:0007669"/>
    <property type="project" value="TreeGrafter"/>
</dbReference>
<evidence type="ECO:0000313" key="4">
    <source>
        <dbReference type="Proteomes" id="UP000009149"/>
    </source>
</evidence>
<gene>
    <name evidence="3" type="primary">rfaG</name>
    <name evidence="3" type="ordered locus">Minf_1769</name>
</gene>
<accession>B3DXB4</accession>
<reference evidence="3 4" key="1">
    <citation type="journal article" date="2008" name="Biol. Direct">
        <title>Complete genome sequence of the extremely acidophilic methanotroph isolate V4, Methylacidiphilum infernorum, a representative of the bacterial phylum Verrucomicrobia.</title>
        <authorList>
            <person name="Hou S."/>
            <person name="Makarova K.S."/>
            <person name="Saw J.H."/>
            <person name="Senin P."/>
            <person name="Ly B.V."/>
            <person name="Zhou Z."/>
            <person name="Ren Y."/>
            <person name="Wang J."/>
            <person name="Galperin M.Y."/>
            <person name="Omelchenko M.V."/>
            <person name="Wolf Y.I."/>
            <person name="Yutin N."/>
            <person name="Koonin E.V."/>
            <person name="Stott M.B."/>
            <person name="Mountain B.W."/>
            <person name="Crowe M.A."/>
            <person name="Smirnova A.V."/>
            <person name="Dunfield P.F."/>
            <person name="Feng L."/>
            <person name="Wang L."/>
            <person name="Alam M."/>
        </authorList>
    </citation>
    <scope>NUCLEOTIDE SEQUENCE [LARGE SCALE GENOMIC DNA]</scope>
    <source>
        <strain evidence="4">Isolate V4</strain>
    </source>
</reference>
<protein>
    <submittedName>
        <fullName evidence="3">Glycosyltransferase</fullName>
    </submittedName>
</protein>
<dbReference type="SUPFAM" id="SSF53756">
    <property type="entry name" value="UDP-Glycosyltransferase/glycogen phosphorylase"/>
    <property type="match status" value="1"/>
</dbReference>
<sequence length="393" mass="44982">MRPLRLAVVSMEYGFEGGAEKFVWEITERMSCIPGLEVHLLASRWKRVGPQIVCHKIPLFKINRYSTRLSFCWNAYKMIRRGNFDLVHSHELIQNSDVVTFGVPHLFWVREIQKKRSLSLYNCLINFLEKKTLYSQSLSWILPNSGRALKAFAQYYPDLLSKVKVINPGVAFERFNGDLKDKELRRKRILDRFGWDREDLVGIFVGNNWKLKGLLQVCYGLAEAKNRGLRVNLLVVGRGNRDEVSRFLKLKGIESQVGFTGLITEGIEHYYQAADFFVLLSRFESFGMVVLEAMASALPVILSPDVGAWDVAEEGVNALKIENPEDPKVLAAAFGKLAQPELRKQLSDNALQTAKKNGWQKALKETLKVYGAVLEKKKLLEKLKRQPYFLDLI</sequence>
<evidence type="ECO:0000259" key="2">
    <source>
        <dbReference type="Pfam" id="PF13439"/>
    </source>
</evidence>
<keyword evidence="1 3" id="KW-0808">Transferase</keyword>
<feature type="domain" description="Glycosyltransferase subfamily 4-like N-terminal" evidence="2">
    <location>
        <begin position="17"/>
        <end position="173"/>
    </location>
</feature>